<protein>
    <submittedName>
        <fullName evidence="3">Polymer-forming cytoskeletal protein</fullName>
    </submittedName>
</protein>
<evidence type="ECO:0000313" key="4">
    <source>
        <dbReference type="Proteomes" id="UP000317839"/>
    </source>
</evidence>
<dbReference type="OrthoDB" id="9811682at2"/>
<comment type="similarity">
    <text evidence="1">Belongs to the bactofilin family.</text>
</comment>
<dbReference type="AlphaFoldDB" id="A0A545THS0"/>
<sequence length="196" mass="21136">MKLKSSDNPFFTSTSDNNDSEPQAETVTSAQPASIQEAKPSSSSQSVIGGNIKFRGELIGTEDIHIEGTVEGTIIMEGHNLTIGSQGTIDANVHANNITINGNLNGDVLADELISIKKSAKVKGNLIAPRIQLDDGGKFRGSMDMIDNEQEKKDCHNKFKEKLVHPHLPEKSASNKPEPAASTMSNQNAKKDKKQD</sequence>
<dbReference type="RefSeq" id="WP_142888105.1">
    <property type="nucleotide sequence ID" value="NZ_VIKR01000001.1"/>
</dbReference>
<dbReference type="InterPro" id="IPR007607">
    <property type="entry name" value="BacA/B"/>
</dbReference>
<comment type="caution">
    <text evidence="3">The sequence shown here is derived from an EMBL/GenBank/DDBJ whole genome shotgun (WGS) entry which is preliminary data.</text>
</comment>
<dbReference type="PANTHER" id="PTHR35024:SF4">
    <property type="entry name" value="POLYMER-FORMING CYTOSKELETAL PROTEIN"/>
    <property type="match status" value="1"/>
</dbReference>
<evidence type="ECO:0000313" key="3">
    <source>
        <dbReference type="EMBL" id="TQV76745.1"/>
    </source>
</evidence>
<feature type="region of interest" description="Disordered" evidence="2">
    <location>
        <begin position="163"/>
        <end position="196"/>
    </location>
</feature>
<evidence type="ECO:0000256" key="1">
    <source>
        <dbReference type="ARBA" id="ARBA00044755"/>
    </source>
</evidence>
<dbReference type="Proteomes" id="UP000317839">
    <property type="component" value="Unassembled WGS sequence"/>
</dbReference>
<dbReference type="Pfam" id="PF04519">
    <property type="entry name" value="Bactofilin"/>
    <property type="match status" value="1"/>
</dbReference>
<organism evidence="3 4">
    <name type="scientific">Aliikangiella marina</name>
    <dbReference type="NCBI Taxonomy" id="1712262"/>
    <lineage>
        <taxon>Bacteria</taxon>
        <taxon>Pseudomonadati</taxon>
        <taxon>Pseudomonadota</taxon>
        <taxon>Gammaproteobacteria</taxon>
        <taxon>Oceanospirillales</taxon>
        <taxon>Pleioneaceae</taxon>
        <taxon>Aliikangiella</taxon>
    </lineage>
</organism>
<evidence type="ECO:0000256" key="2">
    <source>
        <dbReference type="SAM" id="MobiDB-lite"/>
    </source>
</evidence>
<accession>A0A545THS0</accession>
<keyword evidence="4" id="KW-1185">Reference proteome</keyword>
<reference evidence="3 4" key="1">
    <citation type="submission" date="2019-06" db="EMBL/GenBank/DDBJ databases">
        <title>Draft genome of Aliikangiella marina GYP-15.</title>
        <authorList>
            <person name="Wang G."/>
        </authorList>
    </citation>
    <scope>NUCLEOTIDE SEQUENCE [LARGE SCALE GENOMIC DNA]</scope>
    <source>
        <strain evidence="3 4">GYP-15</strain>
    </source>
</reference>
<dbReference type="EMBL" id="VIKR01000001">
    <property type="protein sequence ID" value="TQV76745.1"/>
    <property type="molecule type" value="Genomic_DNA"/>
</dbReference>
<feature type="region of interest" description="Disordered" evidence="2">
    <location>
        <begin position="1"/>
        <end position="48"/>
    </location>
</feature>
<dbReference type="PANTHER" id="PTHR35024">
    <property type="entry name" value="HYPOTHETICAL CYTOSOLIC PROTEIN"/>
    <property type="match status" value="1"/>
</dbReference>
<proteinExistence type="inferred from homology"/>
<name>A0A545THS0_9GAMM</name>
<gene>
    <name evidence="3" type="ORF">FLL45_01955</name>
</gene>